<organism evidence="5 6">
    <name type="scientific">Bacillus chungangensis</name>
    <dbReference type="NCBI Taxonomy" id="587633"/>
    <lineage>
        <taxon>Bacteria</taxon>
        <taxon>Bacillati</taxon>
        <taxon>Bacillota</taxon>
        <taxon>Bacilli</taxon>
        <taxon>Bacillales</taxon>
        <taxon>Bacillaceae</taxon>
        <taxon>Bacillus</taxon>
    </lineage>
</organism>
<keyword evidence="6" id="KW-1185">Reference proteome</keyword>
<evidence type="ECO:0000256" key="1">
    <source>
        <dbReference type="ARBA" id="ARBA00022448"/>
    </source>
</evidence>
<sequence>MDQNTKVAIVELSQKEIYLMGKTKTYGYNVLGLQAPKRVEEEAFEKGWASISQEAIPDILGEADHIFLGVRSNASAEENAGDSAEKAITSSSLWNNFPAVKNGNFHNYNVDAFYYSDVVALRYADR</sequence>
<keyword evidence="3" id="KW-0564">Palmitate</keyword>
<protein>
    <submittedName>
        <fullName evidence="5">ABC-type Fe3+-hydroxamate transport system substrate-binding protein</fullName>
    </submittedName>
</protein>
<evidence type="ECO:0000313" key="6">
    <source>
        <dbReference type="Proteomes" id="UP001223586"/>
    </source>
</evidence>
<dbReference type="Gene3D" id="3.40.50.1980">
    <property type="entry name" value="Nitrogenase molybdenum iron protein domain"/>
    <property type="match status" value="1"/>
</dbReference>
<evidence type="ECO:0000313" key="5">
    <source>
        <dbReference type="EMBL" id="MDQ0176266.1"/>
    </source>
</evidence>
<evidence type="ECO:0000256" key="4">
    <source>
        <dbReference type="ARBA" id="ARBA00023288"/>
    </source>
</evidence>
<dbReference type="InterPro" id="IPR051313">
    <property type="entry name" value="Bact_iron-sidero_bind"/>
</dbReference>
<comment type="caution">
    <text evidence="5">The sequence shown here is derived from an EMBL/GenBank/DDBJ whole genome shotgun (WGS) entry which is preliminary data.</text>
</comment>
<dbReference type="SUPFAM" id="SSF53807">
    <property type="entry name" value="Helical backbone' metal receptor"/>
    <property type="match status" value="1"/>
</dbReference>
<dbReference type="EMBL" id="JAUSTT010000011">
    <property type="protein sequence ID" value="MDQ0176266.1"/>
    <property type="molecule type" value="Genomic_DNA"/>
</dbReference>
<name>A0ABT9WST8_9BACI</name>
<keyword evidence="4" id="KW-0449">Lipoprotein</keyword>
<dbReference type="Proteomes" id="UP001223586">
    <property type="component" value="Unassembled WGS sequence"/>
</dbReference>
<accession>A0ABT9WST8</accession>
<evidence type="ECO:0000256" key="2">
    <source>
        <dbReference type="ARBA" id="ARBA00022729"/>
    </source>
</evidence>
<proteinExistence type="predicted"/>
<gene>
    <name evidence="5" type="ORF">J2S08_002103</name>
</gene>
<keyword evidence="1" id="KW-0813">Transport</keyword>
<evidence type="ECO:0000256" key="3">
    <source>
        <dbReference type="ARBA" id="ARBA00023139"/>
    </source>
</evidence>
<dbReference type="PANTHER" id="PTHR30532">
    <property type="entry name" value="IRON III DICITRATE-BINDING PERIPLASMIC PROTEIN"/>
    <property type="match status" value="1"/>
</dbReference>
<keyword evidence="2" id="KW-0732">Signal</keyword>
<reference evidence="5 6" key="1">
    <citation type="submission" date="2023-07" db="EMBL/GenBank/DDBJ databases">
        <title>Genomic Encyclopedia of Type Strains, Phase IV (KMG-IV): sequencing the most valuable type-strain genomes for metagenomic binning, comparative biology and taxonomic classification.</title>
        <authorList>
            <person name="Goeker M."/>
        </authorList>
    </citation>
    <scope>NUCLEOTIDE SEQUENCE [LARGE SCALE GENOMIC DNA]</scope>
    <source>
        <strain evidence="5 6">DSM 23837</strain>
    </source>
</reference>
<dbReference type="PANTHER" id="PTHR30532:SF26">
    <property type="entry name" value="IRON(3+)-HYDROXAMATE-BINDING PROTEIN FHUD"/>
    <property type="match status" value="1"/>
</dbReference>